<feature type="non-terminal residue" evidence="8">
    <location>
        <position position="1"/>
    </location>
</feature>
<dbReference type="SUPFAM" id="SSF69572">
    <property type="entry name" value="Activating enzymes of the ubiquitin-like proteins"/>
    <property type="match status" value="1"/>
</dbReference>
<comment type="caution">
    <text evidence="8">The sequence shown here is derived from an EMBL/GenBank/DDBJ whole genome shotgun (WGS) entry which is preliminary data.</text>
</comment>
<dbReference type="GO" id="GO:0019948">
    <property type="term" value="F:SUMO activating enzyme activity"/>
    <property type="evidence" value="ECO:0007669"/>
    <property type="project" value="TreeGrafter"/>
</dbReference>
<dbReference type="EMBL" id="PJQM01006160">
    <property type="protein sequence ID" value="RCH80142.1"/>
    <property type="molecule type" value="Genomic_DNA"/>
</dbReference>
<comment type="pathway">
    <text evidence="2">Protein modification; protein sumoylation.</text>
</comment>
<feature type="domain" description="THIF-type NAD/FAD binding fold" evidence="7">
    <location>
        <begin position="4"/>
        <end position="305"/>
    </location>
</feature>
<evidence type="ECO:0000259" key="7">
    <source>
        <dbReference type="Pfam" id="PF00899"/>
    </source>
</evidence>
<dbReference type="PANTHER" id="PTHR10953">
    <property type="entry name" value="UBIQUITIN-ACTIVATING ENZYME E1"/>
    <property type="match status" value="1"/>
</dbReference>
<organism evidence="8 9">
    <name type="scientific">Rhizopus stolonifer</name>
    <name type="common">Rhizopus nigricans</name>
    <dbReference type="NCBI Taxonomy" id="4846"/>
    <lineage>
        <taxon>Eukaryota</taxon>
        <taxon>Fungi</taxon>
        <taxon>Fungi incertae sedis</taxon>
        <taxon>Mucoromycota</taxon>
        <taxon>Mucoromycotina</taxon>
        <taxon>Mucoromycetes</taxon>
        <taxon>Mucorales</taxon>
        <taxon>Mucorineae</taxon>
        <taxon>Rhizopodaceae</taxon>
        <taxon>Rhizopus</taxon>
    </lineage>
</organism>
<reference evidence="8 9" key="1">
    <citation type="journal article" date="2018" name="G3 (Bethesda)">
        <title>Phylogenetic and Phylogenomic Definition of Rhizopus Species.</title>
        <authorList>
            <person name="Gryganskyi A.P."/>
            <person name="Golan J."/>
            <person name="Dolatabadi S."/>
            <person name="Mondo S."/>
            <person name="Robb S."/>
            <person name="Idnurm A."/>
            <person name="Muszewska A."/>
            <person name="Steczkiewicz K."/>
            <person name="Masonjones S."/>
            <person name="Liao H.L."/>
            <person name="Gajdeczka M.T."/>
            <person name="Anike F."/>
            <person name="Vuek A."/>
            <person name="Anishchenko I.M."/>
            <person name="Voigt K."/>
            <person name="de Hoog G.S."/>
            <person name="Smith M.E."/>
            <person name="Heitman J."/>
            <person name="Vilgalys R."/>
            <person name="Stajich J.E."/>
        </authorList>
    </citation>
    <scope>NUCLEOTIDE SEQUENCE [LARGE SCALE GENOMIC DNA]</scope>
    <source>
        <strain evidence="8 9">LSU 92-RS-03</strain>
    </source>
</reference>
<comment type="similarity">
    <text evidence="3">Belongs to the ubiquitin-activating E1 family.</text>
</comment>
<evidence type="ECO:0000256" key="2">
    <source>
        <dbReference type="ARBA" id="ARBA00004718"/>
    </source>
</evidence>
<evidence type="ECO:0000256" key="3">
    <source>
        <dbReference type="ARBA" id="ARBA00005673"/>
    </source>
</evidence>
<dbReference type="InterPro" id="IPR045886">
    <property type="entry name" value="ThiF/MoeB/HesA"/>
</dbReference>
<proteinExistence type="inferred from homology"/>
<dbReference type="GO" id="GO:0016925">
    <property type="term" value="P:protein sumoylation"/>
    <property type="evidence" value="ECO:0007669"/>
    <property type="project" value="TreeGrafter"/>
</dbReference>
<dbReference type="Pfam" id="PF00899">
    <property type="entry name" value="ThiF"/>
    <property type="match status" value="1"/>
</dbReference>
<dbReference type="InterPro" id="IPR035985">
    <property type="entry name" value="Ubiquitin-activating_enz"/>
</dbReference>
<keyword evidence="5" id="KW-0539">Nucleus</keyword>
<evidence type="ECO:0000313" key="8">
    <source>
        <dbReference type="EMBL" id="RCH80142.1"/>
    </source>
</evidence>
<name>A0A367IR60_RHIST</name>
<dbReference type="PANTHER" id="PTHR10953:SF162">
    <property type="entry name" value="SUMO-ACTIVATING ENZYME SUBUNIT 1"/>
    <property type="match status" value="1"/>
</dbReference>
<dbReference type="InterPro" id="IPR000594">
    <property type="entry name" value="ThiF_NAD_FAD-bd"/>
</dbReference>
<dbReference type="OrthoDB" id="1708823at2759"/>
<evidence type="ECO:0000256" key="1">
    <source>
        <dbReference type="ARBA" id="ARBA00004123"/>
    </source>
</evidence>
<protein>
    <recommendedName>
        <fullName evidence="6">Ubiquitin-like 1-activating enzyme E1A</fullName>
    </recommendedName>
</protein>
<comment type="subcellular location">
    <subcellularLocation>
        <location evidence="1">Nucleus</location>
    </subcellularLocation>
</comment>
<evidence type="ECO:0000256" key="6">
    <source>
        <dbReference type="ARBA" id="ARBA00044354"/>
    </source>
</evidence>
<accession>A0A367IR60</accession>
<gene>
    <name evidence="8" type="primary">SAE1</name>
    <name evidence="8" type="ORF">CU098_004034</name>
</gene>
<dbReference type="PRINTS" id="PR01849">
    <property type="entry name" value="UBIQUITINACT"/>
</dbReference>
<dbReference type="Proteomes" id="UP000253551">
    <property type="component" value="Unassembled WGS sequence"/>
</dbReference>
<dbReference type="GO" id="GO:0031510">
    <property type="term" value="C:SUMO activating enzyme complex"/>
    <property type="evidence" value="ECO:0007669"/>
    <property type="project" value="TreeGrafter"/>
</dbReference>
<dbReference type="Gene3D" id="3.40.50.720">
    <property type="entry name" value="NAD(P)-binding Rossmann-like Domain"/>
    <property type="match status" value="1"/>
</dbReference>
<evidence type="ECO:0000256" key="5">
    <source>
        <dbReference type="ARBA" id="ARBA00023242"/>
    </source>
</evidence>
<dbReference type="AlphaFoldDB" id="A0A367IR60"/>
<dbReference type="STRING" id="4846.A0A367IR60"/>
<keyword evidence="4" id="KW-0833">Ubl conjugation pathway</keyword>
<evidence type="ECO:0000313" key="9">
    <source>
        <dbReference type="Proteomes" id="UP000253551"/>
    </source>
</evidence>
<dbReference type="InterPro" id="IPR000011">
    <property type="entry name" value="UBQ/SUMO-activ_enz_E1-like"/>
</dbReference>
<evidence type="ECO:0000256" key="4">
    <source>
        <dbReference type="ARBA" id="ARBA00022786"/>
    </source>
</evidence>
<keyword evidence="9" id="KW-1185">Reference proteome</keyword>
<sequence>AAIYDRQIRLWGLDAQQRIGGATILVANIRALSNEVCKNLVLAGIASITVLDHNVVTELDLGGQFLLCEDDIGKNRAEAVSRDIQLLNPRVEVIVDKEDISEKPDSFFESFSVVCLVHSDYQTMLRIDQLRRKVKKPFYAADVFGWFGYIFCDLVDHAYIQEKKTGDSTEKIPHTEEYVSLEASLSKDWSSMSLKTLKKRVSPMAFVIHTLLMFQRDQGHFPSEEEVDIIIEKKDVYIEKMGISDSDLLKTSLLREVCSLYRTEISPIAAIVGGILAQDILRTLSANDLPIKNWLYYNALDGKQFKQFN</sequence>
<dbReference type="GO" id="GO:0005737">
    <property type="term" value="C:cytoplasm"/>
    <property type="evidence" value="ECO:0007669"/>
    <property type="project" value="TreeGrafter"/>
</dbReference>